<keyword evidence="2" id="KW-1185">Reference proteome</keyword>
<accession>A0ABY4B1U3</accession>
<organism evidence="1 2">
    <name type="scientific">Hymenobacter monticola</name>
    <dbReference type="NCBI Taxonomy" id="1705399"/>
    <lineage>
        <taxon>Bacteria</taxon>
        <taxon>Pseudomonadati</taxon>
        <taxon>Bacteroidota</taxon>
        <taxon>Cytophagia</taxon>
        <taxon>Cytophagales</taxon>
        <taxon>Hymenobacteraceae</taxon>
        <taxon>Hymenobacter</taxon>
    </lineage>
</organism>
<reference evidence="1 2" key="1">
    <citation type="submission" date="2022-03" db="EMBL/GenBank/DDBJ databases">
        <title>Hymenobactersp. isolated from the air.</title>
        <authorList>
            <person name="Won M."/>
            <person name="Kwon S.-W."/>
        </authorList>
    </citation>
    <scope>NUCLEOTIDE SEQUENCE [LARGE SCALE GENOMIC DNA]</scope>
    <source>
        <strain evidence="1 2">KACC 22596</strain>
    </source>
</reference>
<name>A0ABY4B1U3_9BACT</name>
<gene>
    <name evidence="1" type="ORF">MTP16_12770</name>
</gene>
<sequence>MTLYLSPQELVARVNMGKPVEQWLSHVHKADYTVIKWIALNREEKQFGLTYFESFDEGEEDFYDVHEFSVIDPEDAPLGINHVFNTVEAAVAFAVQNYGASANRFVAFGMIAEEYRKHLLSK</sequence>
<dbReference type="Proteomes" id="UP000831390">
    <property type="component" value="Chromosome"/>
</dbReference>
<proteinExistence type="predicted"/>
<dbReference type="EMBL" id="CP094534">
    <property type="protein sequence ID" value="UOE32006.1"/>
    <property type="molecule type" value="Genomic_DNA"/>
</dbReference>
<protein>
    <submittedName>
        <fullName evidence="1">Uncharacterized protein</fullName>
    </submittedName>
</protein>
<evidence type="ECO:0000313" key="1">
    <source>
        <dbReference type="EMBL" id="UOE32006.1"/>
    </source>
</evidence>
<dbReference type="RefSeq" id="WP_243509125.1">
    <property type="nucleotide sequence ID" value="NZ_CP094534.1"/>
</dbReference>
<evidence type="ECO:0000313" key="2">
    <source>
        <dbReference type="Proteomes" id="UP000831390"/>
    </source>
</evidence>